<proteinExistence type="predicted"/>
<sequence length="110" mass="12431">MSVVELGRLPYKISLALDYPYMITISIYVEGGIVNGTIGVLKNIKLLSENEHCAELEAQDKPSTSVSTHKQRLRLSNTTRFNDQMLPNTVSFLISVSEHDPQITRRHTFI</sequence>
<dbReference type="AlphaFoldDB" id="A0A8X6LZM6"/>
<evidence type="ECO:0000313" key="1">
    <source>
        <dbReference type="EMBL" id="GFR28736.1"/>
    </source>
</evidence>
<accession>A0A8X6LZM6</accession>
<evidence type="ECO:0000313" key="2">
    <source>
        <dbReference type="Proteomes" id="UP000887116"/>
    </source>
</evidence>
<organism evidence="1 2">
    <name type="scientific">Trichonephila clavata</name>
    <name type="common">Joro spider</name>
    <name type="synonym">Nephila clavata</name>
    <dbReference type="NCBI Taxonomy" id="2740835"/>
    <lineage>
        <taxon>Eukaryota</taxon>
        <taxon>Metazoa</taxon>
        <taxon>Ecdysozoa</taxon>
        <taxon>Arthropoda</taxon>
        <taxon>Chelicerata</taxon>
        <taxon>Arachnida</taxon>
        <taxon>Araneae</taxon>
        <taxon>Araneomorphae</taxon>
        <taxon>Entelegynae</taxon>
        <taxon>Araneoidea</taxon>
        <taxon>Nephilidae</taxon>
        <taxon>Trichonephila</taxon>
    </lineage>
</organism>
<reference evidence="1" key="1">
    <citation type="submission" date="2020-07" db="EMBL/GenBank/DDBJ databases">
        <title>Multicomponent nature underlies the extraordinary mechanical properties of spider dragline silk.</title>
        <authorList>
            <person name="Kono N."/>
            <person name="Nakamura H."/>
            <person name="Mori M."/>
            <person name="Yoshida Y."/>
            <person name="Ohtoshi R."/>
            <person name="Malay A.D."/>
            <person name="Moran D.A.P."/>
            <person name="Tomita M."/>
            <person name="Numata K."/>
            <person name="Arakawa K."/>
        </authorList>
    </citation>
    <scope>NUCLEOTIDE SEQUENCE</scope>
</reference>
<gene>
    <name evidence="1" type="ORF">TNCT_165511</name>
</gene>
<comment type="caution">
    <text evidence="1">The sequence shown here is derived from an EMBL/GenBank/DDBJ whole genome shotgun (WGS) entry which is preliminary data.</text>
</comment>
<dbReference type="Proteomes" id="UP000887116">
    <property type="component" value="Unassembled WGS sequence"/>
</dbReference>
<protein>
    <submittedName>
        <fullName evidence="1">Uncharacterized protein</fullName>
    </submittedName>
</protein>
<dbReference type="EMBL" id="BMAO01009109">
    <property type="protein sequence ID" value="GFR28736.1"/>
    <property type="molecule type" value="Genomic_DNA"/>
</dbReference>
<keyword evidence="2" id="KW-1185">Reference proteome</keyword>
<dbReference type="OrthoDB" id="416437at2759"/>
<name>A0A8X6LZM6_TRICU</name>